<protein>
    <submittedName>
        <fullName evidence="1">Activating signal cointegrator 1 complex subunit like</fullName>
    </submittedName>
</protein>
<dbReference type="KEGG" id="qsa:O6P43_015995"/>
<name>A0AAD7PT52_QUISA</name>
<evidence type="ECO:0000313" key="1">
    <source>
        <dbReference type="EMBL" id="KAJ7966537.1"/>
    </source>
</evidence>
<evidence type="ECO:0000313" key="2">
    <source>
        <dbReference type="Proteomes" id="UP001163823"/>
    </source>
</evidence>
<gene>
    <name evidence="1" type="ORF">O6P43_015995</name>
</gene>
<reference evidence="1" key="1">
    <citation type="journal article" date="2023" name="Science">
        <title>Elucidation of the pathway for biosynthesis of saponin adjuvants from the soapbark tree.</title>
        <authorList>
            <person name="Reed J."/>
            <person name="Orme A."/>
            <person name="El-Demerdash A."/>
            <person name="Owen C."/>
            <person name="Martin L.B.B."/>
            <person name="Misra R.C."/>
            <person name="Kikuchi S."/>
            <person name="Rejzek M."/>
            <person name="Martin A.C."/>
            <person name="Harkess A."/>
            <person name="Leebens-Mack J."/>
            <person name="Louveau T."/>
            <person name="Stephenson M.J."/>
            <person name="Osbourn A."/>
        </authorList>
    </citation>
    <scope>NUCLEOTIDE SEQUENCE</scope>
    <source>
        <strain evidence="1">S10</strain>
    </source>
</reference>
<keyword evidence="2" id="KW-1185">Reference proteome</keyword>
<dbReference type="EMBL" id="JARAOO010000006">
    <property type="protein sequence ID" value="KAJ7966537.1"/>
    <property type="molecule type" value="Genomic_DNA"/>
</dbReference>
<organism evidence="1 2">
    <name type="scientific">Quillaja saponaria</name>
    <name type="common">Soap bark tree</name>
    <dbReference type="NCBI Taxonomy" id="32244"/>
    <lineage>
        <taxon>Eukaryota</taxon>
        <taxon>Viridiplantae</taxon>
        <taxon>Streptophyta</taxon>
        <taxon>Embryophyta</taxon>
        <taxon>Tracheophyta</taxon>
        <taxon>Spermatophyta</taxon>
        <taxon>Magnoliopsida</taxon>
        <taxon>eudicotyledons</taxon>
        <taxon>Gunneridae</taxon>
        <taxon>Pentapetalae</taxon>
        <taxon>rosids</taxon>
        <taxon>fabids</taxon>
        <taxon>Fabales</taxon>
        <taxon>Quillajaceae</taxon>
        <taxon>Quillaja</taxon>
    </lineage>
</organism>
<dbReference type="Proteomes" id="UP001163823">
    <property type="component" value="Chromosome 6"/>
</dbReference>
<dbReference type="AlphaFoldDB" id="A0AAD7PT52"/>
<sequence length="102" mass="11561">MNSWTASFKLGADGARAADGLSIKEHEAILLGKKLLDLPKLLNLCALHSHGNEEMTRMLVLISSGKQFEHDSPRLQADLLVAHYMSWRAIRRKVFFKMWKGI</sequence>
<accession>A0AAD7PT52</accession>
<proteinExistence type="predicted"/>
<comment type="caution">
    <text evidence="1">The sequence shown here is derived from an EMBL/GenBank/DDBJ whole genome shotgun (WGS) entry which is preliminary data.</text>
</comment>